<dbReference type="InterPro" id="IPR009057">
    <property type="entry name" value="Homeodomain-like_sf"/>
</dbReference>
<feature type="DNA-binding region" description="H-T-H motif" evidence="2">
    <location>
        <begin position="31"/>
        <end position="50"/>
    </location>
</feature>
<dbReference type="SUPFAM" id="SSF46689">
    <property type="entry name" value="Homeodomain-like"/>
    <property type="match status" value="1"/>
</dbReference>
<dbReference type="PANTHER" id="PTHR30055:SF231">
    <property type="entry name" value="TRANSCRIPTIONAL REGULATORY PROTEIN (PROBABLY DEOR-FAMILY)-RELATED"/>
    <property type="match status" value="1"/>
</dbReference>
<feature type="domain" description="HTH tetR-type" evidence="3">
    <location>
        <begin position="8"/>
        <end position="68"/>
    </location>
</feature>
<name>A0A852U8M9_9ACTN</name>
<dbReference type="InterPro" id="IPR036271">
    <property type="entry name" value="Tet_transcr_reg_TetR-rel_C_sf"/>
</dbReference>
<reference evidence="4 5" key="1">
    <citation type="submission" date="2020-07" db="EMBL/GenBank/DDBJ databases">
        <title>Sequencing the genomes of 1000 actinobacteria strains.</title>
        <authorList>
            <person name="Klenk H.-P."/>
        </authorList>
    </citation>
    <scope>NUCLEOTIDE SEQUENCE [LARGE SCALE GENOMIC DNA]</scope>
    <source>
        <strain evidence="4 5">CXB654</strain>
    </source>
</reference>
<dbReference type="SUPFAM" id="SSF48498">
    <property type="entry name" value="Tetracyclin repressor-like, C-terminal domain"/>
    <property type="match status" value="1"/>
</dbReference>
<dbReference type="AlphaFoldDB" id="A0A852U8M9"/>
<dbReference type="RefSeq" id="WP_179645786.1">
    <property type="nucleotide sequence ID" value="NZ_BAAAYY010000014.1"/>
</dbReference>
<dbReference type="Pfam" id="PF00440">
    <property type="entry name" value="TetR_N"/>
    <property type="match status" value="1"/>
</dbReference>
<protein>
    <submittedName>
        <fullName evidence="4">AcrR family transcriptional regulator</fullName>
    </submittedName>
</protein>
<accession>A0A852U8M9</accession>
<proteinExistence type="predicted"/>
<dbReference type="InterPro" id="IPR050109">
    <property type="entry name" value="HTH-type_TetR-like_transc_reg"/>
</dbReference>
<evidence type="ECO:0000313" key="4">
    <source>
        <dbReference type="EMBL" id="NYE50280.1"/>
    </source>
</evidence>
<evidence type="ECO:0000256" key="2">
    <source>
        <dbReference type="PROSITE-ProRule" id="PRU00335"/>
    </source>
</evidence>
<dbReference type="Gene3D" id="1.10.357.10">
    <property type="entry name" value="Tetracycline Repressor, domain 2"/>
    <property type="match status" value="1"/>
</dbReference>
<organism evidence="4 5">
    <name type="scientific">Spinactinospora alkalitolerans</name>
    <dbReference type="NCBI Taxonomy" id="687207"/>
    <lineage>
        <taxon>Bacteria</taxon>
        <taxon>Bacillati</taxon>
        <taxon>Actinomycetota</taxon>
        <taxon>Actinomycetes</taxon>
        <taxon>Streptosporangiales</taxon>
        <taxon>Nocardiopsidaceae</taxon>
        <taxon>Spinactinospora</taxon>
    </lineage>
</organism>
<dbReference type="Proteomes" id="UP000589036">
    <property type="component" value="Unassembled WGS sequence"/>
</dbReference>
<comment type="caution">
    <text evidence="4">The sequence shown here is derived from an EMBL/GenBank/DDBJ whole genome shotgun (WGS) entry which is preliminary data.</text>
</comment>
<evidence type="ECO:0000256" key="1">
    <source>
        <dbReference type="ARBA" id="ARBA00023125"/>
    </source>
</evidence>
<dbReference type="InterPro" id="IPR001647">
    <property type="entry name" value="HTH_TetR"/>
</dbReference>
<dbReference type="EMBL" id="JACCCC010000001">
    <property type="protein sequence ID" value="NYE50280.1"/>
    <property type="molecule type" value="Genomic_DNA"/>
</dbReference>
<dbReference type="PANTHER" id="PTHR30055">
    <property type="entry name" value="HTH-TYPE TRANSCRIPTIONAL REGULATOR RUTR"/>
    <property type="match status" value="1"/>
</dbReference>
<dbReference type="PROSITE" id="PS50977">
    <property type="entry name" value="HTH_TETR_2"/>
    <property type="match status" value="1"/>
</dbReference>
<sequence length="208" mass="22707">MARTKDQGRRRRLLIDATIAVIAEKGPAAVTARAIAGRAGVSPATVIYYYPQMDDLVAAVRDDAVERFCVQRERIADLGPDARSALVRLVAEGLPTGSHDALITAIVQLLAVGRQDERHARHVTEFWLRQVDLFQRVVERGAEEGVFAPALPARRVAEHVVAFEDSYGIHIISGNRAVTRASALRLIHDYAEAVLDCRLPEQAAATGP</sequence>
<keyword evidence="1 2" id="KW-0238">DNA-binding</keyword>
<evidence type="ECO:0000259" key="3">
    <source>
        <dbReference type="PROSITE" id="PS50977"/>
    </source>
</evidence>
<dbReference type="GO" id="GO:0003700">
    <property type="term" value="F:DNA-binding transcription factor activity"/>
    <property type="evidence" value="ECO:0007669"/>
    <property type="project" value="TreeGrafter"/>
</dbReference>
<evidence type="ECO:0000313" key="5">
    <source>
        <dbReference type="Proteomes" id="UP000589036"/>
    </source>
</evidence>
<gene>
    <name evidence="4" type="ORF">HDA32_005400</name>
</gene>
<keyword evidence="5" id="KW-1185">Reference proteome</keyword>
<dbReference type="GO" id="GO:0000976">
    <property type="term" value="F:transcription cis-regulatory region binding"/>
    <property type="evidence" value="ECO:0007669"/>
    <property type="project" value="TreeGrafter"/>
</dbReference>